<organism evidence="1 2">
    <name type="scientific">Anaeromyces robustus</name>
    <dbReference type="NCBI Taxonomy" id="1754192"/>
    <lineage>
        <taxon>Eukaryota</taxon>
        <taxon>Fungi</taxon>
        <taxon>Fungi incertae sedis</taxon>
        <taxon>Chytridiomycota</taxon>
        <taxon>Chytridiomycota incertae sedis</taxon>
        <taxon>Neocallimastigomycetes</taxon>
        <taxon>Neocallimastigales</taxon>
        <taxon>Neocallimastigaceae</taxon>
        <taxon>Anaeromyces</taxon>
    </lineage>
</organism>
<dbReference type="Proteomes" id="UP000193944">
    <property type="component" value="Unassembled WGS sequence"/>
</dbReference>
<evidence type="ECO:0000313" key="1">
    <source>
        <dbReference type="EMBL" id="ORX79487.1"/>
    </source>
</evidence>
<dbReference type="EMBL" id="MCFG01000174">
    <property type="protein sequence ID" value="ORX79487.1"/>
    <property type="molecule type" value="Genomic_DNA"/>
</dbReference>
<comment type="caution">
    <text evidence="1">The sequence shown here is derived from an EMBL/GenBank/DDBJ whole genome shotgun (WGS) entry which is preliminary data.</text>
</comment>
<accession>A0A1Y1X109</accession>
<gene>
    <name evidence="1" type="ORF">BCR32DRAFT_281382</name>
</gene>
<keyword evidence="2" id="KW-1185">Reference proteome</keyword>
<protein>
    <submittedName>
        <fullName evidence="1">Uncharacterized protein</fullName>
    </submittedName>
</protein>
<evidence type="ECO:0000313" key="2">
    <source>
        <dbReference type="Proteomes" id="UP000193944"/>
    </source>
</evidence>
<dbReference type="AlphaFoldDB" id="A0A1Y1X109"/>
<sequence length="50" mass="5784">MGDFLCLSNVKLKERDIVSIINTGRMLLENFDSMENIWDINDPISPSELR</sequence>
<proteinExistence type="predicted"/>
<name>A0A1Y1X109_9FUNG</name>
<reference evidence="1 2" key="1">
    <citation type="submission" date="2016-08" db="EMBL/GenBank/DDBJ databases">
        <title>A Parts List for Fungal Cellulosomes Revealed by Comparative Genomics.</title>
        <authorList>
            <consortium name="DOE Joint Genome Institute"/>
            <person name="Haitjema C.H."/>
            <person name="Gilmore S.P."/>
            <person name="Henske J.K."/>
            <person name="Solomon K.V."/>
            <person name="De Groot R."/>
            <person name="Kuo A."/>
            <person name="Mondo S.J."/>
            <person name="Salamov A.A."/>
            <person name="Labutti K."/>
            <person name="Zhao Z."/>
            <person name="Chiniquy J."/>
            <person name="Barry K."/>
            <person name="Brewer H.M."/>
            <person name="Purvine S.O."/>
            <person name="Wright A.T."/>
            <person name="Boxma B."/>
            <person name="Van Alen T."/>
            <person name="Hackstein J.H."/>
            <person name="Baker S.E."/>
            <person name="Grigoriev I.V."/>
            <person name="O'Malley M.A."/>
        </authorList>
    </citation>
    <scope>NUCLEOTIDE SEQUENCE [LARGE SCALE GENOMIC DNA]</scope>
    <source>
        <strain evidence="1 2">S4</strain>
    </source>
</reference>
<reference evidence="1 2" key="2">
    <citation type="submission" date="2016-08" db="EMBL/GenBank/DDBJ databases">
        <title>Pervasive Adenine N6-methylation of Active Genes in Fungi.</title>
        <authorList>
            <consortium name="DOE Joint Genome Institute"/>
            <person name="Mondo S.J."/>
            <person name="Dannebaum R.O."/>
            <person name="Kuo R.C."/>
            <person name="Labutti K."/>
            <person name="Haridas S."/>
            <person name="Kuo A."/>
            <person name="Salamov A."/>
            <person name="Ahrendt S.R."/>
            <person name="Lipzen A."/>
            <person name="Sullivan W."/>
            <person name="Andreopoulos W.B."/>
            <person name="Clum A."/>
            <person name="Lindquist E."/>
            <person name="Daum C."/>
            <person name="Ramamoorthy G.K."/>
            <person name="Gryganskyi A."/>
            <person name="Culley D."/>
            <person name="Magnuson J.K."/>
            <person name="James T.Y."/>
            <person name="O'Malley M.A."/>
            <person name="Stajich J.E."/>
            <person name="Spatafora J.W."/>
            <person name="Visel A."/>
            <person name="Grigoriev I.V."/>
        </authorList>
    </citation>
    <scope>NUCLEOTIDE SEQUENCE [LARGE SCALE GENOMIC DNA]</scope>
    <source>
        <strain evidence="1 2">S4</strain>
    </source>
</reference>